<organism evidence="3 4">
    <name type="scientific">Ustilago hordei</name>
    <name type="common">Barley covered smut fungus</name>
    <dbReference type="NCBI Taxonomy" id="120017"/>
    <lineage>
        <taxon>Eukaryota</taxon>
        <taxon>Fungi</taxon>
        <taxon>Dikarya</taxon>
        <taxon>Basidiomycota</taxon>
        <taxon>Ustilaginomycotina</taxon>
        <taxon>Ustilaginomycetes</taxon>
        <taxon>Ustilaginales</taxon>
        <taxon>Ustilaginaceae</taxon>
        <taxon>Ustilago</taxon>
    </lineage>
</organism>
<sequence length="547" mass="58608">MTDKQEYIDVSTIGLDAIPPTPSPLPSASDKATVSYWLATTPAHLLPESLDAPPSQSDVVIIGSGITGVSCALHLINSLPSSSSSLEKAEGGVRTITILEARQFCSGATGRNGGHLTAASALAYTDIAANPDHLLGQACANFAEAQRKDAIGKAVQEILQFEEDTANAIRRLIAQEAVEKDIGFTDEKNWHLCFTQEEVEAFEDSLAQAGEHERMKKFVDKVRRVGKEEVDSQMNHPHGVVGVFEIPGTTLHPRALVAVIYRRAERLAKQKGINLNLVTQCPVHSVAPTTDGSKLTTSNGAIDAGYVVHATNGYASHLLPSLSTPTTGITPTRAQVIALPPSSPSYLWGMGLSAGRGYEYGHQRPSPEPPLYILGGGREYAPSREWGVADDTTLNSDVSEFLHPCMGKVFPNSYGGKGVEREWTGIMGYTKTKNPIVGTIGGSMGREWIAAGYSGHGMTRAYGCAEVVAEMVMAEIDGRQWREKGGFPDCYLTPGARAEGVEEKGELVADGMKEKDEGMKEKDEGREKEEEEKGSSEGRSSGCCVVS</sequence>
<evidence type="ECO:0000259" key="2">
    <source>
        <dbReference type="Pfam" id="PF01266"/>
    </source>
</evidence>
<feature type="compositionally biased region" description="Low complexity" evidence="1">
    <location>
        <begin position="537"/>
        <end position="547"/>
    </location>
</feature>
<name>I2FYD9_USTHO</name>
<dbReference type="HOGENOM" id="CLU_022730_3_1_1"/>
<dbReference type="Proteomes" id="UP000006174">
    <property type="component" value="Unassembled WGS sequence"/>
</dbReference>
<dbReference type="AlphaFoldDB" id="I2FYD9"/>
<dbReference type="SUPFAM" id="SSF51905">
    <property type="entry name" value="FAD/NAD(P)-binding domain"/>
    <property type="match status" value="1"/>
</dbReference>
<comment type="caution">
    <text evidence="3">The sequence shown here is derived from an EMBL/GenBank/DDBJ whole genome shotgun (WGS) entry which is preliminary data.</text>
</comment>
<evidence type="ECO:0000313" key="4">
    <source>
        <dbReference type="Proteomes" id="UP000006174"/>
    </source>
</evidence>
<gene>
    <name evidence="3" type="ORF">UHOR_05019</name>
</gene>
<dbReference type="InterPro" id="IPR036188">
    <property type="entry name" value="FAD/NAD-bd_sf"/>
</dbReference>
<feature type="region of interest" description="Disordered" evidence="1">
    <location>
        <begin position="501"/>
        <end position="547"/>
    </location>
</feature>
<dbReference type="EMBL" id="CAGI01000168">
    <property type="protein sequence ID" value="CCF51932.1"/>
    <property type="molecule type" value="Genomic_DNA"/>
</dbReference>
<dbReference type="Gene3D" id="3.30.9.10">
    <property type="entry name" value="D-Amino Acid Oxidase, subunit A, domain 2"/>
    <property type="match status" value="1"/>
</dbReference>
<dbReference type="STRING" id="1128400.I2FYD9"/>
<feature type="domain" description="FAD dependent oxidoreductase" evidence="2">
    <location>
        <begin position="58"/>
        <end position="471"/>
    </location>
</feature>
<dbReference type="GO" id="GO:0005737">
    <property type="term" value="C:cytoplasm"/>
    <property type="evidence" value="ECO:0007669"/>
    <property type="project" value="TreeGrafter"/>
</dbReference>
<dbReference type="PANTHER" id="PTHR13847:SF260">
    <property type="entry name" value="FAD DEPENDENT OXIDOREDUCTASE DOMAIN-CONTAINING PROTEIN"/>
    <property type="match status" value="1"/>
</dbReference>
<keyword evidence="4" id="KW-1185">Reference proteome</keyword>
<proteinExistence type="predicted"/>
<feature type="compositionally biased region" description="Basic and acidic residues" evidence="1">
    <location>
        <begin position="501"/>
        <end position="536"/>
    </location>
</feature>
<accession>I2FYD9</accession>
<dbReference type="PANTHER" id="PTHR13847">
    <property type="entry name" value="SARCOSINE DEHYDROGENASE-RELATED"/>
    <property type="match status" value="1"/>
</dbReference>
<reference evidence="3 4" key="1">
    <citation type="journal article" date="2012" name="Plant Cell">
        <title>Genome comparison of barley and maize smut fungi reveals targeted loss of RNA silencing components and species-specific presence of transposable elements.</title>
        <authorList>
            <person name="Laurie J.D."/>
            <person name="Ali S."/>
            <person name="Linning R."/>
            <person name="Mannhaupt G."/>
            <person name="Wong P."/>
            <person name="Gueldener U."/>
            <person name="Muensterkoetter M."/>
            <person name="Moore R."/>
            <person name="Kahmann R."/>
            <person name="Bakkeren G."/>
            <person name="Schirawski J."/>
        </authorList>
    </citation>
    <scope>NUCLEOTIDE SEQUENCE [LARGE SCALE GENOMIC DNA]</scope>
    <source>
        <strain evidence="4">Uh4875-4</strain>
    </source>
</reference>
<dbReference type="OMA" id="HATGREW"/>
<dbReference type="InterPro" id="IPR006076">
    <property type="entry name" value="FAD-dep_OxRdtase"/>
</dbReference>
<dbReference type="OrthoDB" id="429143at2759"/>
<dbReference type="eggNOG" id="ENOG502S0HA">
    <property type="taxonomic scope" value="Eukaryota"/>
</dbReference>
<dbReference type="Gene3D" id="3.50.50.60">
    <property type="entry name" value="FAD/NAD(P)-binding domain"/>
    <property type="match status" value="1"/>
</dbReference>
<protein>
    <recommendedName>
        <fullName evidence="2">FAD dependent oxidoreductase domain-containing protein</fullName>
    </recommendedName>
</protein>
<evidence type="ECO:0000256" key="1">
    <source>
        <dbReference type="SAM" id="MobiDB-lite"/>
    </source>
</evidence>
<dbReference type="Pfam" id="PF01266">
    <property type="entry name" value="DAO"/>
    <property type="match status" value="1"/>
</dbReference>
<evidence type="ECO:0000313" key="3">
    <source>
        <dbReference type="EMBL" id="CCF51932.1"/>
    </source>
</evidence>